<dbReference type="PANTHER" id="PTHR10696:SF56">
    <property type="entry name" value="TAUD_TFDA-LIKE DOMAIN-CONTAINING PROTEIN"/>
    <property type="match status" value="1"/>
</dbReference>
<dbReference type="GO" id="GO:0017000">
    <property type="term" value="P:antibiotic biosynthetic process"/>
    <property type="evidence" value="ECO:0007669"/>
    <property type="project" value="UniProtKB-KW"/>
</dbReference>
<reference evidence="5 6" key="1">
    <citation type="journal article" date="2014" name="Int. J. Syst. Evol. Microbiol.">
        <title>Complete genome sequence of Corynebacterium casei LMG S-19264T (=DSM 44701T), isolated from a smear-ripened cheese.</title>
        <authorList>
            <consortium name="US DOE Joint Genome Institute (JGI-PGF)"/>
            <person name="Walter F."/>
            <person name="Albersmeier A."/>
            <person name="Kalinowski J."/>
            <person name="Ruckert C."/>
        </authorList>
    </citation>
    <scope>NUCLEOTIDE SEQUENCE [LARGE SCALE GENOMIC DNA]</scope>
    <source>
        <strain evidence="5 6">CGMCC 1.16330</strain>
    </source>
</reference>
<dbReference type="InterPro" id="IPR042098">
    <property type="entry name" value="TauD-like_sf"/>
</dbReference>
<evidence type="ECO:0000256" key="2">
    <source>
        <dbReference type="ARBA" id="ARBA00023002"/>
    </source>
</evidence>
<dbReference type="Proteomes" id="UP000597507">
    <property type="component" value="Unassembled WGS sequence"/>
</dbReference>
<dbReference type="InterPro" id="IPR003819">
    <property type="entry name" value="TauD/TfdA-like"/>
</dbReference>
<sequence>MGMLREPITGPSAWDRAAMERDPSWILRLTPAQAAEVDAAVERVAARGLRGAEFGREDFPLPTLAPLLARALRDLETGRGVVLLRGLPVDPLDVERAGRIAWGLGVHLGRPLRQIPRVNLAGWRDNLIGHIADQGIDYNAPNAIGSGTSAEQMPHVDGSDLVALLCVRPAADGGGVSRVVSSMRIYNALLERHPDLLEVLYEGFYHDLRGDEAKGSGLRVTPHRIPVFSWFGGVLSCNFNVKTVEQGAAKRGVPLSPRERAALDAMLALALDPAFSIEMRFESGDFQLVNNYTVLHSRTAWRDPPEPERRRLLLRLWLKSFASRPLAPDFAGGYVTGAAHDVSRATLAAS</sequence>
<accession>A0A8J2Z7Z8</accession>
<evidence type="ECO:0000313" key="6">
    <source>
        <dbReference type="Proteomes" id="UP000597507"/>
    </source>
</evidence>
<comment type="cofactor">
    <cofactor evidence="1">
        <name>Fe(2+)</name>
        <dbReference type="ChEBI" id="CHEBI:29033"/>
    </cofactor>
</comment>
<dbReference type="Gene3D" id="3.60.130.10">
    <property type="entry name" value="Clavaminate synthase-like"/>
    <property type="match status" value="1"/>
</dbReference>
<evidence type="ECO:0000313" key="5">
    <source>
        <dbReference type="EMBL" id="GGG18271.1"/>
    </source>
</evidence>
<dbReference type="EMBL" id="BMKS01000001">
    <property type="protein sequence ID" value="GGG18271.1"/>
    <property type="molecule type" value="Genomic_DNA"/>
</dbReference>
<evidence type="ECO:0000256" key="1">
    <source>
        <dbReference type="ARBA" id="ARBA00001954"/>
    </source>
</evidence>
<keyword evidence="6" id="KW-1185">Reference proteome</keyword>
<gene>
    <name evidence="5" type="ORF">GCM10010964_03150</name>
</gene>
<feature type="domain" description="TauD/TfdA-like" evidence="4">
    <location>
        <begin position="50"/>
        <end position="317"/>
    </location>
</feature>
<dbReference type="AlphaFoldDB" id="A0A8J2Z7Z8"/>
<evidence type="ECO:0000259" key="4">
    <source>
        <dbReference type="Pfam" id="PF02668"/>
    </source>
</evidence>
<dbReference type="PANTHER" id="PTHR10696">
    <property type="entry name" value="GAMMA-BUTYROBETAINE HYDROXYLASE-RELATED"/>
    <property type="match status" value="1"/>
</dbReference>
<dbReference type="Pfam" id="PF02668">
    <property type="entry name" value="TauD"/>
    <property type="match status" value="1"/>
</dbReference>
<dbReference type="InterPro" id="IPR050411">
    <property type="entry name" value="AlphaKG_dependent_hydroxylases"/>
</dbReference>
<dbReference type="GO" id="GO:0016706">
    <property type="term" value="F:2-oxoglutarate-dependent dioxygenase activity"/>
    <property type="evidence" value="ECO:0007669"/>
    <property type="project" value="UniProtKB-ARBA"/>
</dbReference>
<name>A0A8J2Z7Z8_9PROT</name>
<keyword evidence="2" id="KW-0560">Oxidoreductase</keyword>
<comment type="caution">
    <text evidence="5">The sequence shown here is derived from an EMBL/GenBank/DDBJ whole genome shotgun (WGS) entry which is preliminary data.</text>
</comment>
<dbReference type="SUPFAM" id="SSF51197">
    <property type="entry name" value="Clavaminate synthase-like"/>
    <property type="match status" value="1"/>
</dbReference>
<protein>
    <recommendedName>
        <fullName evidence="4">TauD/TfdA-like domain-containing protein</fullName>
    </recommendedName>
</protein>
<keyword evidence="3" id="KW-0045">Antibiotic biosynthesis</keyword>
<evidence type="ECO:0000256" key="3">
    <source>
        <dbReference type="ARBA" id="ARBA00023194"/>
    </source>
</evidence>
<organism evidence="5 6">
    <name type="scientific">Caldovatus sediminis</name>
    <dbReference type="NCBI Taxonomy" id="2041189"/>
    <lineage>
        <taxon>Bacteria</taxon>
        <taxon>Pseudomonadati</taxon>
        <taxon>Pseudomonadota</taxon>
        <taxon>Alphaproteobacteria</taxon>
        <taxon>Acetobacterales</taxon>
        <taxon>Roseomonadaceae</taxon>
        <taxon>Caldovatus</taxon>
    </lineage>
</organism>
<proteinExistence type="predicted"/>